<accession>C2FTF9</accession>
<comment type="caution">
    <text evidence="3">The sequence shown here is derived from an EMBL/GenBank/DDBJ whole genome shotgun (WGS) entry which is preliminary data.</text>
</comment>
<feature type="signal peptide" evidence="1">
    <location>
        <begin position="1"/>
        <end position="23"/>
    </location>
</feature>
<dbReference type="Proteomes" id="UP000006241">
    <property type="component" value="Unassembled WGS sequence"/>
</dbReference>
<evidence type="ECO:0000313" key="4">
    <source>
        <dbReference type="Proteomes" id="UP000006241"/>
    </source>
</evidence>
<feature type="domain" description="DUF4822" evidence="2">
    <location>
        <begin position="39"/>
        <end position="160"/>
    </location>
</feature>
<gene>
    <name evidence="3" type="ORF">HMPREF0765_0615</name>
</gene>
<dbReference type="Gene3D" id="2.40.128.540">
    <property type="entry name" value="Domain of unknown function DUF4822"/>
    <property type="match status" value="1"/>
</dbReference>
<dbReference type="InterPro" id="IPR032247">
    <property type="entry name" value="DUF4822"/>
</dbReference>
<proteinExistence type="predicted"/>
<sequence>MIMRSLKNLGLIVLTLVSTTLLFSCSDDDKEVTPVLTPSEILASTAWETTGAKNNKGENVVLTDANVAGAVGYAYYDIKGTFVIYDLKDVFRIQGDWSVSADGKTRTLVAKNPETQAVLFTRVVDILVLTTKEFTYRLYPNSTDRTVYYDIIHKPTTHAKPGK</sequence>
<organism evidence="3 4">
    <name type="scientific">Sphingobacterium spiritivorum ATCC 33300</name>
    <dbReference type="NCBI Taxonomy" id="525372"/>
    <lineage>
        <taxon>Bacteria</taxon>
        <taxon>Pseudomonadati</taxon>
        <taxon>Bacteroidota</taxon>
        <taxon>Sphingobacteriia</taxon>
        <taxon>Sphingobacteriales</taxon>
        <taxon>Sphingobacteriaceae</taxon>
        <taxon>Sphingobacterium</taxon>
    </lineage>
</organism>
<keyword evidence="1" id="KW-0732">Signal</keyword>
<name>C2FTF9_SPHSI</name>
<feature type="chain" id="PRO_5002913922" description="DUF4822 domain-containing protein" evidence="1">
    <location>
        <begin position="24"/>
        <end position="163"/>
    </location>
</feature>
<evidence type="ECO:0000256" key="1">
    <source>
        <dbReference type="SAM" id="SignalP"/>
    </source>
</evidence>
<dbReference type="EMBL" id="ACHB01000013">
    <property type="protein sequence ID" value="EEI93762.1"/>
    <property type="molecule type" value="Genomic_DNA"/>
</dbReference>
<protein>
    <recommendedName>
        <fullName evidence="2">DUF4822 domain-containing protein</fullName>
    </recommendedName>
</protein>
<evidence type="ECO:0000259" key="2">
    <source>
        <dbReference type="Pfam" id="PF16103"/>
    </source>
</evidence>
<dbReference type="PROSITE" id="PS51257">
    <property type="entry name" value="PROKAR_LIPOPROTEIN"/>
    <property type="match status" value="1"/>
</dbReference>
<evidence type="ECO:0000313" key="3">
    <source>
        <dbReference type="EMBL" id="EEI93762.1"/>
    </source>
</evidence>
<reference evidence="3 4" key="1">
    <citation type="submission" date="2009-01" db="EMBL/GenBank/DDBJ databases">
        <authorList>
            <person name="Qin X."/>
            <person name="Bachman B."/>
            <person name="Battles P."/>
            <person name="Bell A."/>
            <person name="Bess C."/>
            <person name="Bickham C."/>
            <person name="Chaboub L."/>
            <person name="Chen D."/>
            <person name="Coyle M."/>
            <person name="Deiros D.R."/>
            <person name="Dinh H."/>
            <person name="Forbes L."/>
            <person name="Fowler G."/>
            <person name="Francisco L."/>
            <person name="Fu Q."/>
            <person name="Gubbala S."/>
            <person name="Hale W."/>
            <person name="Han Y."/>
            <person name="Hemphill L."/>
            <person name="Highlander S.K."/>
            <person name="Hirani K."/>
            <person name="Hogues M."/>
            <person name="Jackson L."/>
            <person name="Jakkamsetti A."/>
            <person name="Javaid M."/>
            <person name="Jiang H."/>
            <person name="Korchina V."/>
            <person name="Kovar C."/>
            <person name="Lara F."/>
            <person name="Lee S."/>
            <person name="Mata R."/>
            <person name="Mathew T."/>
            <person name="Moen C."/>
            <person name="Morales K."/>
            <person name="Munidasa M."/>
            <person name="Nazareth L."/>
            <person name="Ngo R."/>
            <person name="Nguyen L."/>
            <person name="Okwuonu G."/>
            <person name="Ongeri F."/>
            <person name="Patil S."/>
            <person name="Petrosino J."/>
            <person name="Pham C."/>
            <person name="Pham P."/>
            <person name="Pu L.-L."/>
            <person name="Puazo M."/>
            <person name="Raj R."/>
            <person name="Reid J."/>
            <person name="Rouhana J."/>
            <person name="Saada N."/>
            <person name="Shang Y."/>
            <person name="Simmons D."/>
            <person name="Thornton R."/>
            <person name="Warren J."/>
            <person name="Weissenberger G."/>
            <person name="Zhang J."/>
            <person name="Zhang L."/>
            <person name="Zhou C."/>
            <person name="Zhu D."/>
            <person name="Muzny D."/>
            <person name="Worley K."/>
            <person name="Gibbs R."/>
        </authorList>
    </citation>
    <scope>NUCLEOTIDE SEQUENCE [LARGE SCALE GENOMIC DNA]</scope>
    <source>
        <strain evidence="3 4">ATCC 33300</strain>
    </source>
</reference>
<dbReference type="Pfam" id="PF16103">
    <property type="entry name" value="DUF4822"/>
    <property type="match status" value="1"/>
</dbReference>
<dbReference type="AlphaFoldDB" id="C2FTF9"/>
<dbReference type="HOGENOM" id="CLU_139116_0_0_10"/>